<comment type="caution">
    <text evidence="1">The sequence shown here is derived from an EMBL/GenBank/DDBJ whole genome shotgun (WGS) entry which is preliminary data.</text>
</comment>
<keyword evidence="2" id="KW-1185">Reference proteome</keyword>
<dbReference type="Proteomes" id="UP001164539">
    <property type="component" value="Chromosome 5"/>
</dbReference>
<reference evidence="1 2" key="1">
    <citation type="journal article" date="2023" name="Science">
        <title>Complex scaffold remodeling in plant triterpene biosynthesis.</title>
        <authorList>
            <person name="De La Pena R."/>
            <person name="Hodgson H."/>
            <person name="Liu J.C."/>
            <person name="Stephenson M.J."/>
            <person name="Martin A.C."/>
            <person name="Owen C."/>
            <person name="Harkess A."/>
            <person name="Leebens-Mack J."/>
            <person name="Jimenez L.E."/>
            <person name="Osbourn A."/>
            <person name="Sattely E.S."/>
        </authorList>
    </citation>
    <scope>NUCLEOTIDE SEQUENCE [LARGE SCALE GENOMIC DNA]</scope>
    <source>
        <strain evidence="2">cv. JPN11</strain>
        <tissue evidence="1">Leaf</tissue>
    </source>
</reference>
<sequence>MELMNNWMGEGLLSEGIDEKLGEAKEVPEELKDASLLESIAYENREEVVKMHPIVWDMVIKLEKENPRFFIKPGRRIEKFAWEDLYQNVERVSLMSNNLKELPSLSNAFKFRRLSTLLLQGNLLDIQLDRDFFNTFPNLKTLDLSDTLVRLEPESLSCLKHLTVLLLRNCIHLTCLSSLSELLELIILDVSDCPIEELPSLSELKELMVLDVSGCPIGEFPHGINHLTKLVRLNLSRTQVRNFPSAWIKDVQKFRYLIALEVTFPSLHLYNSYTASSHWRQLRSFKFCVGGFYKGKLQNNSLAFIKEFPDDQNCLLENTSELQLMSFDNVTHLTIPKLSNLKVLDVSYCTSLRHLFPVSVIYNLENLEEIVVAHCENLVTLIEKDNRSTDFPSILVTLFNLPQLLFMYNGDVETWSMEEFGIWNCPQLQKFPTCLWVYDEQNLVDPPNLKAIRGDDSWLENLKRNSDPSVPFLEKTLIKEPPPEELTSRSEMVVATSEMATGS</sequence>
<dbReference type="EMBL" id="CM051398">
    <property type="protein sequence ID" value="KAJ4718732.1"/>
    <property type="molecule type" value="Genomic_DNA"/>
</dbReference>
<evidence type="ECO:0000313" key="2">
    <source>
        <dbReference type="Proteomes" id="UP001164539"/>
    </source>
</evidence>
<name>A0ACC1Y4X9_MELAZ</name>
<accession>A0ACC1Y4X9</accession>
<proteinExistence type="predicted"/>
<gene>
    <name evidence="1" type="ORF">OWV82_010376</name>
</gene>
<organism evidence="1 2">
    <name type="scientific">Melia azedarach</name>
    <name type="common">Chinaberry tree</name>
    <dbReference type="NCBI Taxonomy" id="155640"/>
    <lineage>
        <taxon>Eukaryota</taxon>
        <taxon>Viridiplantae</taxon>
        <taxon>Streptophyta</taxon>
        <taxon>Embryophyta</taxon>
        <taxon>Tracheophyta</taxon>
        <taxon>Spermatophyta</taxon>
        <taxon>Magnoliopsida</taxon>
        <taxon>eudicotyledons</taxon>
        <taxon>Gunneridae</taxon>
        <taxon>Pentapetalae</taxon>
        <taxon>rosids</taxon>
        <taxon>malvids</taxon>
        <taxon>Sapindales</taxon>
        <taxon>Meliaceae</taxon>
        <taxon>Melia</taxon>
    </lineage>
</organism>
<protein>
    <submittedName>
        <fullName evidence="1">Disease resistance protein</fullName>
    </submittedName>
</protein>
<evidence type="ECO:0000313" key="1">
    <source>
        <dbReference type="EMBL" id="KAJ4718732.1"/>
    </source>
</evidence>